<proteinExistence type="predicted"/>
<organism evidence="1">
    <name type="scientific">marine sediment metagenome</name>
    <dbReference type="NCBI Taxonomy" id="412755"/>
    <lineage>
        <taxon>unclassified sequences</taxon>
        <taxon>metagenomes</taxon>
        <taxon>ecological metagenomes</taxon>
    </lineage>
</organism>
<dbReference type="AlphaFoldDB" id="X1AHS8"/>
<protein>
    <submittedName>
        <fullName evidence="1">Uncharacterized protein</fullName>
    </submittedName>
</protein>
<accession>X1AHS8</accession>
<gene>
    <name evidence="1" type="ORF">S01H4_07153</name>
</gene>
<name>X1AHS8_9ZZZZ</name>
<sequence length="82" mass="9694">MSEADQIVERAEECKELYKDRGFFTMGDVARHEFELREVLEVLKMRGYKQLNEFDDCNLEDGYFYINDNWKAPPTTGSVFDV</sequence>
<evidence type="ECO:0000313" key="1">
    <source>
        <dbReference type="EMBL" id="GAG59561.1"/>
    </source>
</evidence>
<reference evidence="1" key="1">
    <citation type="journal article" date="2014" name="Front. Microbiol.">
        <title>High frequency of phylogenetically diverse reductive dehalogenase-homologous genes in deep subseafloor sedimentary metagenomes.</title>
        <authorList>
            <person name="Kawai M."/>
            <person name="Futagami T."/>
            <person name="Toyoda A."/>
            <person name="Takaki Y."/>
            <person name="Nishi S."/>
            <person name="Hori S."/>
            <person name="Arai W."/>
            <person name="Tsubouchi T."/>
            <person name="Morono Y."/>
            <person name="Uchiyama I."/>
            <person name="Ito T."/>
            <person name="Fujiyama A."/>
            <person name="Inagaki F."/>
            <person name="Takami H."/>
        </authorList>
    </citation>
    <scope>NUCLEOTIDE SEQUENCE</scope>
    <source>
        <strain evidence="1">Expedition CK06-06</strain>
    </source>
</reference>
<comment type="caution">
    <text evidence="1">The sequence shown here is derived from an EMBL/GenBank/DDBJ whole genome shotgun (WGS) entry which is preliminary data.</text>
</comment>
<dbReference type="EMBL" id="BART01002307">
    <property type="protein sequence ID" value="GAG59561.1"/>
    <property type="molecule type" value="Genomic_DNA"/>
</dbReference>